<proteinExistence type="predicted"/>
<sequence length="108" mass="11995">MLLMQFGVHFLNLDIRGAGMLGRIANPAELERKHVGRILLLGATFFQPVKWKENLRVPALACFCQPGSNGALPEHPKHEPKNSSSPNEHHGPKVDLLSINTEDQQPQL</sequence>
<protein>
    <submittedName>
        <fullName evidence="2">Uncharacterized protein</fullName>
    </submittedName>
</protein>
<feature type="compositionally biased region" description="Basic and acidic residues" evidence="1">
    <location>
        <begin position="74"/>
        <end position="93"/>
    </location>
</feature>
<organism evidence="2 3">
    <name type="scientific">Verruconis gallopava</name>
    <dbReference type="NCBI Taxonomy" id="253628"/>
    <lineage>
        <taxon>Eukaryota</taxon>
        <taxon>Fungi</taxon>
        <taxon>Dikarya</taxon>
        <taxon>Ascomycota</taxon>
        <taxon>Pezizomycotina</taxon>
        <taxon>Dothideomycetes</taxon>
        <taxon>Pleosporomycetidae</taxon>
        <taxon>Venturiales</taxon>
        <taxon>Sympoventuriaceae</taxon>
        <taxon>Verruconis</taxon>
    </lineage>
</organism>
<reference evidence="2 3" key="1">
    <citation type="submission" date="2015-01" db="EMBL/GenBank/DDBJ databases">
        <title>The Genome Sequence of Ochroconis gallopava CBS43764.</title>
        <authorList>
            <consortium name="The Broad Institute Genomics Platform"/>
            <person name="Cuomo C."/>
            <person name="de Hoog S."/>
            <person name="Gorbushina A."/>
            <person name="Stielow B."/>
            <person name="Teixiera M."/>
            <person name="Abouelleil A."/>
            <person name="Chapman S.B."/>
            <person name="Priest M."/>
            <person name="Young S.K."/>
            <person name="Wortman J."/>
            <person name="Nusbaum C."/>
            <person name="Birren B."/>
        </authorList>
    </citation>
    <scope>NUCLEOTIDE SEQUENCE [LARGE SCALE GENOMIC DNA]</scope>
    <source>
        <strain evidence="2 3">CBS 43764</strain>
    </source>
</reference>
<dbReference type="EMBL" id="KN847568">
    <property type="protein sequence ID" value="KIW00069.1"/>
    <property type="molecule type" value="Genomic_DNA"/>
</dbReference>
<dbReference type="InParanoid" id="A0A0D2ALT5"/>
<dbReference type="RefSeq" id="XP_016209938.1">
    <property type="nucleotide sequence ID" value="XM_016362303.1"/>
</dbReference>
<keyword evidence="3" id="KW-1185">Reference proteome</keyword>
<dbReference type="Proteomes" id="UP000053259">
    <property type="component" value="Unassembled WGS sequence"/>
</dbReference>
<dbReference type="GeneID" id="27316385"/>
<gene>
    <name evidence="2" type="ORF">PV09_08412</name>
</gene>
<evidence type="ECO:0000313" key="3">
    <source>
        <dbReference type="Proteomes" id="UP000053259"/>
    </source>
</evidence>
<name>A0A0D2ALT5_9PEZI</name>
<evidence type="ECO:0000313" key="2">
    <source>
        <dbReference type="EMBL" id="KIW00069.1"/>
    </source>
</evidence>
<dbReference type="AlphaFoldDB" id="A0A0D2ALT5"/>
<dbReference type="VEuPathDB" id="FungiDB:PV09_08412"/>
<feature type="compositionally biased region" description="Polar residues" evidence="1">
    <location>
        <begin position="98"/>
        <end position="108"/>
    </location>
</feature>
<dbReference type="HOGENOM" id="CLU_2199028_0_0_1"/>
<accession>A0A0D2ALT5</accession>
<evidence type="ECO:0000256" key="1">
    <source>
        <dbReference type="SAM" id="MobiDB-lite"/>
    </source>
</evidence>
<feature type="region of interest" description="Disordered" evidence="1">
    <location>
        <begin position="68"/>
        <end position="108"/>
    </location>
</feature>